<organism evidence="1">
    <name type="scientific">Albugo laibachii Nc14</name>
    <dbReference type="NCBI Taxonomy" id="890382"/>
    <lineage>
        <taxon>Eukaryota</taxon>
        <taxon>Sar</taxon>
        <taxon>Stramenopiles</taxon>
        <taxon>Oomycota</taxon>
        <taxon>Peronosporomycetes</taxon>
        <taxon>Albuginales</taxon>
        <taxon>Albuginaceae</taxon>
        <taxon>Albugo</taxon>
    </lineage>
</organism>
<dbReference type="HOGENOM" id="CLU_2763138_0_0_1"/>
<reference evidence="1" key="2">
    <citation type="submission" date="2011-02" db="EMBL/GenBank/DDBJ databases">
        <authorList>
            <person name="MacLean D."/>
        </authorList>
    </citation>
    <scope>NUCLEOTIDE SEQUENCE</scope>
</reference>
<dbReference type="AlphaFoldDB" id="F0W1Z5"/>
<sequence length="70" mass="7767">MPKTRIPIISAKYPVASANTSAILFSGVQIKKSHCISPYSIAFQSIKVYRNYHVDGNAHFLYRQAPSVPS</sequence>
<evidence type="ECO:0000313" key="1">
    <source>
        <dbReference type="EMBL" id="CCA15074.1"/>
    </source>
</evidence>
<proteinExistence type="predicted"/>
<gene>
    <name evidence="1" type="primary">AlNc14C8G1074</name>
    <name evidence="1" type="ORF">ALNC14_012170</name>
</gene>
<name>F0W1Z5_9STRA</name>
<reference evidence="1" key="1">
    <citation type="journal article" date="2011" name="PLoS Biol.">
        <title>Gene gain and loss during evolution of obligate parasitism in the white rust pathogen of Arabidopsis thaliana.</title>
        <authorList>
            <person name="Kemen E."/>
            <person name="Gardiner A."/>
            <person name="Schultz-Larsen T."/>
            <person name="Kemen A.C."/>
            <person name="Balmuth A.L."/>
            <person name="Robert-Seilaniantz A."/>
            <person name="Bailey K."/>
            <person name="Holub E."/>
            <person name="Studholme D.J."/>
            <person name="Maclean D."/>
            <person name="Jones J.D."/>
        </authorList>
    </citation>
    <scope>NUCLEOTIDE SEQUENCE</scope>
</reference>
<protein>
    <submittedName>
        <fullName evidence="1">AlNc14C8G1074 protein</fullName>
    </submittedName>
</protein>
<accession>F0W1Z5</accession>
<dbReference type="EMBL" id="FR824053">
    <property type="protein sequence ID" value="CCA15074.1"/>
    <property type="molecule type" value="Genomic_DNA"/>
</dbReference>